<keyword evidence="1" id="KW-1133">Transmembrane helix</keyword>
<protein>
    <submittedName>
        <fullName evidence="2">Uncharacterized protein</fullName>
    </submittedName>
</protein>
<organism evidence="2 3">
    <name type="scientific">Brachybacterium phenoliresistens</name>
    <dbReference type="NCBI Taxonomy" id="396014"/>
    <lineage>
        <taxon>Bacteria</taxon>
        <taxon>Bacillati</taxon>
        <taxon>Actinomycetota</taxon>
        <taxon>Actinomycetes</taxon>
        <taxon>Micrococcales</taxon>
        <taxon>Dermabacteraceae</taxon>
        <taxon>Brachybacterium</taxon>
    </lineage>
</organism>
<evidence type="ECO:0000256" key="1">
    <source>
        <dbReference type="SAM" id="Phobius"/>
    </source>
</evidence>
<keyword evidence="3" id="KW-1185">Reference proteome</keyword>
<feature type="transmembrane region" description="Helical" evidence="1">
    <location>
        <begin position="12"/>
        <end position="38"/>
    </location>
</feature>
<evidence type="ECO:0000313" key="3">
    <source>
        <dbReference type="Proteomes" id="UP000023067"/>
    </source>
</evidence>
<reference evidence="2 3" key="1">
    <citation type="submission" date="2014-02" db="EMBL/GenBank/DDBJ databases">
        <title>Genome sequence of Brachybacterium phenoliresistens strain W13A50.</title>
        <authorList>
            <person name="Wang X."/>
        </authorList>
    </citation>
    <scope>NUCLEOTIDE SEQUENCE [LARGE SCALE GENOMIC DNA]</scope>
    <source>
        <strain evidence="2 3">W13A50</strain>
    </source>
</reference>
<name>Z9JP62_9MICO</name>
<sequence length="180" mass="18676">MRARPDRARRRPLPTVMGLPIPLIVVALVISSSIGLMLSKALEVSTTGSSTISGTSMDSPGAPGKNAAGLPVISESTLGLEVQRVLDSGTVLRAPASFDVNRCFEQQGITETLLTMEEVAWGPEGTRAWLIIHGPVDRNTLNSNGGVVNATVVLPSCGIATEEGPDSSLLWSGSAMIGAV</sequence>
<proteinExistence type="predicted"/>
<dbReference type="HOGENOM" id="CLU_1560024_0_0_11"/>
<evidence type="ECO:0000313" key="2">
    <source>
        <dbReference type="EMBL" id="EWS80210.1"/>
    </source>
</evidence>
<comment type="caution">
    <text evidence="2">The sequence shown here is derived from an EMBL/GenBank/DDBJ whole genome shotgun (WGS) entry which is preliminary data.</text>
</comment>
<dbReference type="eggNOG" id="ENOG5031DXF">
    <property type="taxonomic scope" value="Bacteria"/>
</dbReference>
<dbReference type="OrthoDB" id="4793552at2"/>
<dbReference type="AlphaFoldDB" id="Z9JP62"/>
<accession>Z9JP62</accession>
<dbReference type="PATRIC" id="fig|396014.3.peg.3043"/>
<dbReference type="EMBL" id="JDYK01000018">
    <property type="protein sequence ID" value="EWS80210.1"/>
    <property type="molecule type" value="Genomic_DNA"/>
</dbReference>
<dbReference type="STRING" id="396014.BF93_05065"/>
<dbReference type="Proteomes" id="UP000023067">
    <property type="component" value="Unassembled WGS sequence"/>
</dbReference>
<keyword evidence="1" id="KW-0812">Transmembrane</keyword>
<gene>
    <name evidence="2" type="ORF">BF93_05065</name>
</gene>
<keyword evidence="1" id="KW-0472">Membrane</keyword>